<gene>
    <name evidence="6" type="ORF">KI688_000190</name>
</gene>
<dbReference type="GO" id="GO:0001731">
    <property type="term" value="P:formation of translation preinitiation complex"/>
    <property type="evidence" value="ECO:0007669"/>
    <property type="project" value="TreeGrafter"/>
</dbReference>
<evidence type="ECO:0000256" key="2">
    <source>
        <dbReference type="ARBA" id="ARBA00022540"/>
    </source>
</evidence>
<evidence type="ECO:0000313" key="6">
    <source>
        <dbReference type="EMBL" id="KAG9072419.1"/>
    </source>
</evidence>
<organism evidence="6 7">
    <name type="scientific">Linnemannia hyalina</name>
    <dbReference type="NCBI Taxonomy" id="64524"/>
    <lineage>
        <taxon>Eukaryota</taxon>
        <taxon>Fungi</taxon>
        <taxon>Fungi incertae sedis</taxon>
        <taxon>Mucoromycota</taxon>
        <taxon>Mortierellomycotina</taxon>
        <taxon>Mortierellomycetes</taxon>
        <taxon>Mortierellales</taxon>
        <taxon>Mortierellaceae</taxon>
        <taxon>Linnemannia</taxon>
    </lineage>
</organism>
<dbReference type="SMART" id="SM00653">
    <property type="entry name" value="eIF2B_5"/>
    <property type="match status" value="1"/>
</dbReference>
<proteinExistence type="inferred from homology"/>
<dbReference type="GO" id="GO:0005850">
    <property type="term" value="C:eukaryotic translation initiation factor 2 complex"/>
    <property type="evidence" value="ECO:0007669"/>
    <property type="project" value="TreeGrafter"/>
</dbReference>
<dbReference type="SUPFAM" id="SSF100966">
    <property type="entry name" value="Translation initiation factor 2 beta, aIF2beta, N-terminal domain"/>
    <property type="match status" value="1"/>
</dbReference>
<dbReference type="PANTHER" id="PTHR23001:SF3">
    <property type="entry name" value="EUKARYOTIC TRANSLATION INITIATION FACTOR 2 SUBUNIT 2"/>
    <property type="match status" value="1"/>
</dbReference>
<dbReference type="Pfam" id="PF01873">
    <property type="entry name" value="eIF-5_eIF-2B"/>
    <property type="match status" value="1"/>
</dbReference>
<sequence length="446" mass="50098">MSAEIEEKLESMEIQDDDLVFDLTMKKKKKKSKKTEEEPVEEAVAESQEAAPAADAAEEDPMAMFGEKKKKKKKVKVEDEAAAEGGEEAAADAGESFDFGDMKKKKKKSKKVDFSAFEDGQDQEGDDAARDPDDIFAAEDEEGATRSSSKTGAEAEEGWIGSNRDYTYTELLSRVFKILRQNNPELAGEKKRYTIVPPSVMRDGNKKTVFANVADICKRMHRQPEHVIQFLFAELGTSGSIDGSQRLVIKGRFQQKQIEAVLRRYIVEYVTCKTCKSPDTILTKENRLFFLQCEACGSTRSVSAIKSGFQAQTGKRAAQRVKAAAVSFFSGFCCRYVCNMPHCHPIAMYSLHLWFLSLDLYSKRPNPVWRGGRGEEKSCFNNKSCFYFAFCLLSFFLSLYLPHLSIMGACESHRNHIGSSPHLQSFCIGNNCEAACVDTNFRVWRT</sequence>
<evidence type="ECO:0000259" key="5">
    <source>
        <dbReference type="SMART" id="SM00653"/>
    </source>
</evidence>
<evidence type="ECO:0000256" key="4">
    <source>
        <dbReference type="SAM" id="MobiDB-lite"/>
    </source>
</evidence>
<dbReference type="InterPro" id="IPR016189">
    <property type="entry name" value="Transl_init_fac_IF2/IF5_N"/>
</dbReference>
<dbReference type="SUPFAM" id="SSF75689">
    <property type="entry name" value="Zinc-binding domain of translation initiation factor 2 beta"/>
    <property type="match status" value="1"/>
</dbReference>
<dbReference type="InterPro" id="IPR045196">
    <property type="entry name" value="IF2/IF5"/>
</dbReference>
<dbReference type="NCBIfam" id="NF003067">
    <property type="entry name" value="PRK03988.1"/>
    <property type="match status" value="1"/>
</dbReference>
<keyword evidence="7" id="KW-1185">Reference proteome</keyword>
<dbReference type="InterPro" id="IPR016190">
    <property type="entry name" value="Transl_init_fac_IF2/IF5_Zn-bd"/>
</dbReference>
<comment type="similarity">
    <text evidence="1">Belongs to the eIF-2-beta/eIF-5 family.</text>
</comment>
<feature type="region of interest" description="Disordered" evidence="4">
    <location>
        <begin position="27"/>
        <end position="131"/>
    </location>
</feature>
<dbReference type="FunFam" id="3.30.30.170:FF:000001">
    <property type="entry name" value="Eukaryotic translation initiation factor 2 subunit"/>
    <property type="match status" value="1"/>
</dbReference>
<keyword evidence="3" id="KW-0648">Protein biosynthesis</keyword>
<dbReference type="PANTHER" id="PTHR23001">
    <property type="entry name" value="EUKARYOTIC TRANSLATION INITIATION FACTOR"/>
    <property type="match status" value="1"/>
</dbReference>
<name>A0A9P7Y6A2_9FUNG</name>
<feature type="domain" description="Translation initiation factor IF2/IF5" evidence="5">
    <location>
        <begin position="190"/>
        <end position="299"/>
    </location>
</feature>
<dbReference type="Proteomes" id="UP000707451">
    <property type="component" value="Unassembled WGS sequence"/>
</dbReference>
<accession>A0A9P7Y6A2</accession>
<reference evidence="6" key="1">
    <citation type="submission" date="2021-06" db="EMBL/GenBank/DDBJ databases">
        <title>Genome Sequence of Mortierella hyaline Strain SCG-10, a Cold-Adapted, Nitrate-Reducing Fungus Isolated from Soil in Minnesota, USA.</title>
        <authorList>
            <person name="Aldossari N."/>
        </authorList>
    </citation>
    <scope>NUCLEOTIDE SEQUENCE</scope>
    <source>
        <strain evidence="6">SCG-10</strain>
    </source>
</reference>
<dbReference type="AlphaFoldDB" id="A0A9P7Y6A2"/>
<dbReference type="EMBL" id="JAHRHY010000001">
    <property type="protein sequence ID" value="KAG9072419.1"/>
    <property type="molecule type" value="Genomic_DNA"/>
</dbReference>
<dbReference type="InterPro" id="IPR002735">
    <property type="entry name" value="Transl_init_fac_IF2/IF5_dom"/>
</dbReference>
<dbReference type="GO" id="GO:0003743">
    <property type="term" value="F:translation initiation factor activity"/>
    <property type="evidence" value="ECO:0007669"/>
    <property type="project" value="UniProtKB-KW"/>
</dbReference>
<comment type="caution">
    <text evidence="6">The sequence shown here is derived from an EMBL/GenBank/DDBJ whole genome shotgun (WGS) entry which is preliminary data.</text>
</comment>
<dbReference type="GO" id="GO:0003729">
    <property type="term" value="F:mRNA binding"/>
    <property type="evidence" value="ECO:0007669"/>
    <property type="project" value="TreeGrafter"/>
</dbReference>
<evidence type="ECO:0000256" key="3">
    <source>
        <dbReference type="ARBA" id="ARBA00022917"/>
    </source>
</evidence>
<dbReference type="GO" id="GO:0031369">
    <property type="term" value="F:translation initiation factor binding"/>
    <property type="evidence" value="ECO:0007669"/>
    <property type="project" value="TreeGrafter"/>
</dbReference>
<dbReference type="OrthoDB" id="10255414at2759"/>
<feature type="compositionally biased region" description="Low complexity" evidence="4">
    <location>
        <begin position="45"/>
        <end position="55"/>
    </location>
</feature>
<evidence type="ECO:0000313" key="7">
    <source>
        <dbReference type="Proteomes" id="UP000707451"/>
    </source>
</evidence>
<dbReference type="Gene3D" id="3.30.30.170">
    <property type="match status" value="1"/>
</dbReference>
<protein>
    <recommendedName>
        <fullName evidence="5">Translation initiation factor IF2/IF5 domain-containing protein</fullName>
    </recommendedName>
</protein>
<evidence type="ECO:0000256" key="1">
    <source>
        <dbReference type="ARBA" id="ARBA00010397"/>
    </source>
</evidence>
<feature type="compositionally biased region" description="Acidic residues" evidence="4">
    <location>
        <begin position="80"/>
        <end position="90"/>
    </location>
</feature>
<keyword evidence="2" id="KW-0396">Initiation factor</keyword>